<dbReference type="SUPFAM" id="SSF51395">
    <property type="entry name" value="FMN-linked oxidoreductases"/>
    <property type="match status" value="1"/>
</dbReference>
<keyword evidence="1" id="KW-0285">Flavoprotein</keyword>
<dbReference type="CDD" id="cd02933">
    <property type="entry name" value="OYE_like_FMN"/>
    <property type="match status" value="1"/>
</dbReference>
<dbReference type="EMBL" id="JADCTT010000001">
    <property type="protein sequence ID" value="KAF9760039.1"/>
    <property type="molecule type" value="Genomic_DNA"/>
</dbReference>
<evidence type="ECO:0000313" key="3">
    <source>
        <dbReference type="EMBL" id="KAF9760039.1"/>
    </source>
</evidence>
<name>A0A8H7TU39_BIOOC</name>
<comment type="caution">
    <text evidence="3">The sequence shown here is derived from an EMBL/GenBank/DDBJ whole genome shotgun (WGS) entry which is preliminary data.</text>
</comment>
<dbReference type="AlphaFoldDB" id="A0A8H7TU39"/>
<dbReference type="Proteomes" id="UP000616885">
    <property type="component" value="Unassembled WGS sequence"/>
</dbReference>
<reference evidence="3" key="1">
    <citation type="submission" date="2020-10" db="EMBL/GenBank/DDBJ databases">
        <title>High-Quality Genome Resource of Clonostachys rosea strain S41 by Oxford Nanopore Long-Read Sequencing.</title>
        <authorList>
            <person name="Wang H."/>
        </authorList>
    </citation>
    <scope>NUCLEOTIDE SEQUENCE</scope>
    <source>
        <strain evidence="3">S41</strain>
    </source>
</reference>
<dbReference type="Gene3D" id="3.20.20.70">
    <property type="entry name" value="Aldolase class I"/>
    <property type="match status" value="1"/>
</dbReference>
<organism evidence="3 4">
    <name type="scientific">Bionectria ochroleuca</name>
    <name type="common">Gliocladium roseum</name>
    <dbReference type="NCBI Taxonomy" id="29856"/>
    <lineage>
        <taxon>Eukaryota</taxon>
        <taxon>Fungi</taxon>
        <taxon>Dikarya</taxon>
        <taxon>Ascomycota</taxon>
        <taxon>Pezizomycotina</taxon>
        <taxon>Sordariomycetes</taxon>
        <taxon>Hypocreomycetidae</taxon>
        <taxon>Hypocreales</taxon>
        <taxon>Bionectriaceae</taxon>
        <taxon>Clonostachys</taxon>
    </lineage>
</organism>
<evidence type="ECO:0000313" key="4">
    <source>
        <dbReference type="Proteomes" id="UP000616885"/>
    </source>
</evidence>
<dbReference type="PANTHER" id="PTHR22893:SF91">
    <property type="entry name" value="NADPH DEHYDROGENASE 2-RELATED"/>
    <property type="match status" value="1"/>
</dbReference>
<feature type="domain" description="NADH:flavin oxidoreductase/NADH oxidase N-terminal" evidence="2">
    <location>
        <begin position="11"/>
        <end position="349"/>
    </location>
</feature>
<dbReference type="PANTHER" id="PTHR22893">
    <property type="entry name" value="NADH OXIDOREDUCTASE-RELATED"/>
    <property type="match status" value="1"/>
</dbReference>
<evidence type="ECO:0000256" key="1">
    <source>
        <dbReference type="ARBA" id="ARBA00022630"/>
    </source>
</evidence>
<dbReference type="InterPro" id="IPR013785">
    <property type="entry name" value="Aldolase_TIM"/>
</dbReference>
<evidence type="ECO:0000259" key="2">
    <source>
        <dbReference type="Pfam" id="PF00724"/>
    </source>
</evidence>
<proteinExistence type="predicted"/>
<dbReference type="GO" id="GO:0003959">
    <property type="term" value="F:NADPH dehydrogenase activity"/>
    <property type="evidence" value="ECO:0007669"/>
    <property type="project" value="TreeGrafter"/>
</dbReference>
<protein>
    <recommendedName>
        <fullName evidence="2">NADH:flavin oxidoreductase/NADH oxidase N-terminal domain-containing protein</fullName>
    </recommendedName>
</protein>
<dbReference type="GO" id="GO:0010181">
    <property type="term" value="F:FMN binding"/>
    <property type="evidence" value="ECO:0007669"/>
    <property type="project" value="InterPro"/>
</dbReference>
<accession>A0A8H7TU39</accession>
<dbReference type="InterPro" id="IPR045247">
    <property type="entry name" value="Oye-like"/>
</dbReference>
<sequence>MTAAKVPADSKLLQPVKIGKAQLQHRIALAPLTRYRNDEKHVVNSFAQRYYGERAATPGTLIISEATGVSLQDAGEPHGPAFATDEQEAAWKNVISAVHKNGSVWFQQLWSQGRASNPEYQKKRGYKYRSSSAVPMSEGGVVPEAMTEEEIQGFIDDFVASAKRVIAAGGDGVEIHGAHGYLIDQFISDSVNKRTDKWGGSIENRSRLLFEVVKAVSAAIGPERTALRLSPFATFQGAVSSDIIAQYTYIVRELKALAPLAYLSLVEPRGDPGKLLGVSNDAEVAGQSLDFILEIWNNHSPVVVAGAYSPTSAASILDSHYAKWDVIVAFGRAFLATPDFVWRVKNGVAPNEYHRPSFYIPASEVGYNDYPLSNEYIDARRNQVLKSLA</sequence>
<dbReference type="Pfam" id="PF00724">
    <property type="entry name" value="Oxidored_FMN"/>
    <property type="match status" value="1"/>
</dbReference>
<dbReference type="InterPro" id="IPR001155">
    <property type="entry name" value="OxRdtase_FMN_N"/>
</dbReference>
<gene>
    <name evidence="3" type="ORF">IM811_001733</name>
</gene>